<evidence type="ECO:0000313" key="2">
    <source>
        <dbReference type="Proteomes" id="UP000324800"/>
    </source>
</evidence>
<organism evidence="1 2">
    <name type="scientific">Streblomastix strix</name>
    <dbReference type="NCBI Taxonomy" id="222440"/>
    <lineage>
        <taxon>Eukaryota</taxon>
        <taxon>Metamonada</taxon>
        <taxon>Preaxostyla</taxon>
        <taxon>Oxymonadida</taxon>
        <taxon>Streblomastigidae</taxon>
        <taxon>Streblomastix</taxon>
    </lineage>
</organism>
<reference evidence="1 2" key="1">
    <citation type="submission" date="2019-03" db="EMBL/GenBank/DDBJ databases">
        <title>Single cell metagenomics reveals metabolic interactions within the superorganism composed of flagellate Streblomastix strix and complex community of Bacteroidetes bacteria on its surface.</title>
        <authorList>
            <person name="Treitli S.C."/>
            <person name="Kolisko M."/>
            <person name="Husnik F."/>
            <person name="Keeling P."/>
            <person name="Hampl V."/>
        </authorList>
    </citation>
    <scope>NUCLEOTIDE SEQUENCE [LARGE SCALE GENOMIC DNA]</scope>
    <source>
        <strain evidence="1">ST1C</strain>
    </source>
</reference>
<evidence type="ECO:0000313" key="1">
    <source>
        <dbReference type="EMBL" id="KAA6329045.1"/>
    </source>
</evidence>
<dbReference type="Proteomes" id="UP000324800">
    <property type="component" value="Unassembled WGS sequence"/>
</dbReference>
<dbReference type="EMBL" id="SNRW01043170">
    <property type="protein sequence ID" value="KAA6329045.1"/>
    <property type="molecule type" value="Genomic_DNA"/>
</dbReference>
<sequence>MDTLDTMDTWKN</sequence>
<comment type="caution">
    <text evidence="1">The sequence shown here is derived from an EMBL/GenBank/DDBJ whole genome shotgun (WGS) entry which is preliminary data.</text>
</comment>
<protein>
    <submittedName>
        <fullName evidence="1">Uncharacterized protein</fullName>
    </submittedName>
</protein>
<gene>
    <name evidence="1" type="ORF">EZS28_053649</name>
</gene>
<feature type="non-terminal residue" evidence="1">
    <location>
        <position position="12"/>
    </location>
</feature>
<accession>A0A5J4R624</accession>
<name>A0A5J4R624_9EUKA</name>
<proteinExistence type="predicted"/>